<proteinExistence type="predicted"/>
<evidence type="ECO:0000313" key="2">
    <source>
        <dbReference type="Proteomes" id="UP000593578"/>
    </source>
</evidence>
<dbReference type="PANTHER" id="PTHR31286:SF173">
    <property type="entry name" value="DUF4283 DOMAIN-CONTAINING PROTEIN"/>
    <property type="match status" value="1"/>
</dbReference>
<dbReference type="InterPro" id="IPR040256">
    <property type="entry name" value="At4g02000-like"/>
</dbReference>
<protein>
    <recommendedName>
        <fullName evidence="3">DUF4283 domain-containing protein</fullName>
    </recommendedName>
</protein>
<dbReference type="PANTHER" id="PTHR31286">
    <property type="entry name" value="GLYCINE-RICH CELL WALL STRUCTURAL PROTEIN 1.8-LIKE"/>
    <property type="match status" value="1"/>
</dbReference>
<sequence length="243" mass="27999">MDSLCENFVFGDSSVKGLIPKKVRFKDKDKDESVIRDLLVDLTEEPMVSWKDKLVSHSSNIVGKGLEETEDFDLLDEDIQKSIFNVQPWMVSFNPTQTFSSVVMSWIRFLGLPGYMYKHKILVEIRGMISKVAKLDMNIDNRAKGRFTRMNVYVNLDKPLVSQILINGKIQRAKYEFLKTVCFHCGRYGHVKDAYPFRVSKPNSEKNSPPFKMLLEAVSMVIDGMGENGKTYKPWILLEKKSR</sequence>
<name>A0A7J8NQH8_GOSRA</name>
<evidence type="ECO:0000313" key="1">
    <source>
        <dbReference type="EMBL" id="MBA0579032.1"/>
    </source>
</evidence>
<gene>
    <name evidence="1" type="ORF">Gorai_021299</name>
</gene>
<organism evidence="1 2">
    <name type="scientific">Gossypium raimondii</name>
    <name type="common">Peruvian cotton</name>
    <name type="synonym">Gossypium klotzschianum subsp. raimondii</name>
    <dbReference type="NCBI Taxonomy" id="29730"/>
    <lineage>
        <taxon>Eukaryota</taxon>
        <taxon>Viridiplantae</taxon>
        <taxon>Streptophyta</taxon>
        <taxon>Embryophyta</taxon>
        <taxon>Tracheophyta</taxon>
        <taxon>Spermatophyta</taxon>
        <taxon>Magnoliopsida</taxon>
        <taxon>eudicotyledons</taxon>
        <taxon>Gunneridae</taxon>
        <taxon>Pentapetalae</taxon>
        <taxon>rosids</taxon>
        <taxon>malvids</taxon>
        <taxon>Malvales</taxon>
        <taxon>Malvaceae</taxon>
        <taxon>Malvoideae</taxon>
        <taxon>Gossypium</taxon>
    </lineage>
</organism>
<evidence type="ECO:0008006" key="3">
    <source>
        <dbReference type="Google" id="ProtNLM"/>
    </source>
</evidence>
<reference evidence="1 2" key="1">
    <citation type="journal article" date="2019" name="Genome Biol. Evol.">
        <title>Insights into the evolution of the New World diploid cottons (Gossypium, subgenus Houzingenia) based on genome sequencing.</title>
        <authorList>
            <person name="Grover C.E."/>
            <person name="Arick M.A. 2nd"/>
            <person name="Thrash A."/>
            <person name="Conover J.L."/>
            <person name="Sanders W.S."/>
            <person name="Peterson D.G."/>
            <person name="Frelichowski J.E."/>
            <person name="Scheffler J.A."/>
            <person name="Scheffler B.E."/>
            <person name="Wendel J.F."/>
        </authorList>
    </citation>
    <scope>NUCLEOTIDE SEQUENCE [LARGE SCALE GENOMIC DNA]</scope>
    <source>
        <strain evidence="1">8</strain>
        <tissue evidence="1">Leaf</tissue>
    </source>
</reference>
<dbReference type="EMBL" id="JABEZZ010000001">
    <property type="protein sequence ID" value="MBA0579032.1"/>
    <property type="molecule type" value="Genomic_DNA"/>
</dbReference>
<dbReference type="Proteomes" id="UP000593578">
    <property type="component" value="Unassembled WGS sequence"/>
</dbReference>
<dbReference type="AlphaFoldDB" id="A0A7J8NQH8"/>
<accession>A0A7J8NQH8</accession>
<comment type="caution">
    <text evidence="1">The sequence shown here is derived from an EMBL/GenBank/DDBJ whole genome shotgun (WGS) entry which is preliminary data.</text>
</comment>